<keyword evidence="4 7" id="KW-1133">Transmembrane helix</keyword>
<name>A0A5E7M8C7_PSEFL</name>
<dbReference type="PANTHER" id="PTHR32309:SF13">
    <property type="entry name" value="FERRIC ENTEROBACTIN TRANSPORT PROTEIN FEPE"/>
    <property type="match status" value="1"/>
</dbReference>
<keyword evidence="6" id="KW-0175">Coiled coil</keyword>
<evidence type="ECO:0000256" key="6">
    <source>
        <dbReference type="SAM" id="Coils"/>
    </source>
</evidence>
<dbReference type="PANTHER" id="PTHR32309">
    <property type="entry name" value="TYROSINE-PROTEIN KINASE"/>
    <property type="match status" value="1"/>
</dbReference>
<evidence type="ECO:0000256" key="3">
    <source>
        <dbReference type="ARBA" id="ARBA00022692"/>
    </source>
</evidence>
<keyword evidence="2" id="KW-1003">Cell membrane</keyword>
<evidence type="ECO:0000256" key="2">
    <source>
        <dbReference type="ARBA" id="ARBA00022475"/>
    </source>
</evidence>
<organism evidence="10 11">
    <name type="scientific">Pseudomonas fluorescens</name>
    <dbReference type="NCBI Taxonomy" id="294"/>
    <lineage>
        <taxon>Bacteria</taxon>
        <taxon>Pseudomonadati</taxon>
        <taxon>Pseudomonadota</taxon>
        <taxon>Gammaproteobacteria</taxon>
        <taxon>Pseudomonadales</taxon>
        <taxon>Pseudomonadaceae</taxon>
        <taxon>Pseudomonas</taxon>
    </lineage>
</organism>
<evidence type="ECO:0000256" key="4">
    <source>
        <dbReference type="ARBA" id="ARBA00022989"/>
    </source>
</evidence>
<evidence type="ECO:0000256" key="5">
    <source>
        <dbReference type="ARBA" id="ARBA00023136"/>
    </source>
</evidence>
<dbReference type="InterPro" id="IPR032807">
    <property type="entry name" value="GNVR"/>
</dbReference>
<dbReference type="SUPFAM" id="SSF48695">
    <property type="entry name" value="Multiheme cytochromes"/>
    <property type="match status" value="1"/>
</dbReference>
<dbReference type="Gene3D" id="1.10.1130.10">
    <property type="entry name" value="Flavocytochrome C3, Chain A"/>
    <property type="match status" value="1"/>
</dbReference>
<dbReference type="InterPro" id="IPR003856">
    <property type="entry name" value="LPS_length_determ_N"/>
</dbReference>
<accession>A0A5E7M8C7</accession>
<gene>
    <name evidence="10" type="ORF">PS880_03834</name>
</gene>
<dbReference type="RefSeq" id="WP_224790270.1">
    <property type="nucleotide sequence ID" value="NZ_CABVIH010000019.1"/>
</dbReference>
<feature type="transmembrane region" description="Helical" evidence="7">
    <location>
        <begin position="488"/>
        <end position="508"/>
    </location>
</feature>
<evidence type="ECO:0000259" key="9">
    <source>
        <dbReference type="Pfam" id="PF13807"/>
    </source>
</evidence>
<reference evidence="10 11" key="1">
    <citation type="submission" date="2019-09" db="EMBL/GenBank/DDBJ databases">
        <authorList>
            <person name="Chandra G."/>
            <person name="Truman W A."/>
        </authorList>
    </citation>
    <scope>NUCLEOTIDE SEQUENCE [LARGE SCALE GENOMIC DNA]</scope>
    <source>
        <strain evidence="10">PS880</strain>
    </source>
</reference>
<protein>
    <recommendedName>
        <fullName evidence="12">Chain-length determining protein</fullName>
    </recommendedName>
</protein>
<dbReference type="Pfam" id="PF02706">
    <property type="entry name" value="Wzz"/>
    <property type="match status" value="1"/>
</dbReference>
<dbReference type="EMBL" id="CABVIH010000019">
    <property type="protein sequence ID" value="VVP21138.1"/>
    <property type="molecule type" value="Genomic_DNA"/>
</dbReference>
<dbReference type="Gene3D" id="3.30.1890.10">
    <property type="entry name" value="FepE-like"/>
    <property type="match status" value="2"/>
</dbReference>
<dbReference type="InterPro" id="IPR036280">
    <property type="entry name" value="Multihaem_cyt_sf"/>
</dbReference>
<evidence type="ECO:0000313" key="10">
    <source>
        <dbReference type="EMBL" id="VVP21138.1"/>
    </source>
</evidence>
<dbReference type="Proteomes" id="UP000375525">
    <property type="component" value="Unassembled WGS sequence"/>
</dbReference>
<feature type="coiled-coil region" evidence="6">
    <location>
        <begin position="311"/>
        <end position="338"/>
    </location>
</feature>
<dbReference type="Pfam" id="PF13807">
    <property type="entry name" value="GNVR"/>
    <property type="match status" value="1"/>
</dbReference>
<evidence type="ECO:0000313" key="11">
    <source>
        <dbReference type="Proteomes" id="UP000375525"/>
    </source>
</evidence>
<dbReference type="SUPFAM" id="SSF160355">
    <property type="entry name" value="Bacterial polysaccharide co-polymerase-like"/>
    <property type="match status" value="2"/>
</dbReference>
<dbReference type="GO" id="GO:0005886">
    <property type="term" value="C:plasma membrane"/>
    <property type="evidence" value="ECO:0007669"/>
    <property type="project" value="UniProtKB-SubCell"/>
</dbReference>
<keyword evidence="5 7" id="KW-0472">Membrane</keyword>
<evidence type="ECO:0000256" key="1">
    <source>
        <dbReference type="ARBA" id="ARBA00004651"/>
    </source>
</evidence>
<evidence type="ECO:0000259" key="8">
    <source>
        <dbReference type="Pfam" id="PF02706"/>
    </source>
</evidence>
<feature type="domain" description="Tyrosine-protein kinase G-rich" evidence="9">
    <location>
        <begin position="456"/>
        <end position="510"/>
    </location>
</feature>
<evidence type="ECO:0000256" key="7">
    <source>
        <dbReference type="SAM" id="Phobius"/>
    </source>
</evidence>
<evidence type="ECO:0008006" key="12">
    <source>
        <dbReference type="Google" id="ProtNLM"/>
    </source>
</evidence>
<dbReference type="InterPro" id="IPR050445">
    <property type="entry name" value="Bact_polysacc_biosynth/exp"/>
</dbReference>
<keyword evidence="3 7" id="KW-0812">Transmembrane</keyword>
<sequence length="535" mass="59615">MPGVDCETCHNISARTGLDNGAYVLSPRAHGKPTKFGPRKDAVSPYHDIVYSALHTRSDFCATCHNVTHPFSSVAVERTYDEWQESSYSCMSHAESLPPSRPMPVSFHTQEVDLSELFTTLWRQKYLIAGIALAVAAMAAVYAYTATPQYQTKTLLRPPSIKDLDALNQTGVYTLNPEDSLRRVGAALNSYEVRKSYFDKHQEQFSGIDSGDLTQAFERFNNEAFKVIQSNAKSGDNLTTFVGLELTYPGTVEGHLILNGIVQEAINSERNQIQGDLNSVIDNSLDTLERKMGVARASYEADKDSTIAKISENDALKRAQLQDELRALRTELRDRRESRITQLNESMQIARELGIVKPTTPTAMGQGDGVGQGNVFRTEVFNEQFPLHFMGTEALGAERNALLARKSDDHASPRISEIKKELQLLDQNRQIEQLKLRKNDDLFLTTLVDMRAEKSRLEHINRDLSELALVKVDQQAIKPNKPIKPNKLLILTLGIFGGVMLGIIVALLRGMVLSRSASPYEVSTEKVFIGQSTLQ</sequence>
<comment type="subcellular location">
    <subcellularLocation>
        <location evidence="1">Cell membrane</location>
        <topology evidence="1">Multi-pass membrane protein</topology>
    </subcellularLocation>
</comment>
<dbReference type="GO" id="GO:0004713">
    <property type="term" value="F:protein tyrosine kinase activity"/>
    <property type="evidence" value="ECO:0007669"/>
    <property type="project" value="TreeGrafter"/>
</dbReference>
<proteinExistence type="predicted"/>
<dbReference type="AlphaFoldDB" id="A0A5E7M8C7"/>
<feature type="transmembrane region" description="Helical" evidence="7">
    <location>
        <begin position="126"/>
        <end position="145"/>
    </location>
</feature>
<feature type="domain" description="Polysaccharide chain length determinant N-terminal" evidence="8">
    <location>
        <begin position="111"/>
        <end position="193"/>
    </location>
</feature>